<name>D2QZ63_PIRSD</name>
<evidence type="ECO:0000313" key="2">
    <source>
        <dbReference type="Proteomes" id="UP000001887"/>
    </source>
</evidence>
<dbReference type="Pfam" id="PF07643">
    <property type="entry name" value="DUF1598"/>
    <property type="match status" value="1"/>
</dbReference>
<dbReference type="AlphaFoldDB" id="D2QZ63"/>
<evidence type="ECO:0000313" key="1">
    <source>
        <dbReference type="EMBL" id="ADB18255.1"/>
    </source>
</evidence>
<dbReference type="EMBL" id="CP001848">
    <property type="protein sequence ID" value="ADB18255.1"/>
    <property type="molecule type" value="Genomic_DNA"/>
</dbReference>
<sequence precursor="true">MLRLCAAKLAGFGGYVYRSPLFASALAVLALATVCLAGHNNNNNNNNAVGGISISPEGVVNKQVEVNRIGLRDYYRENLMKIPAELNKPTEMRKVSLKQLEAAVKASGKNLSVNQSEDIRFMAGLQRVEYILVYPELGDIVLVGPGEGWKVDDNANYVGVTTGRPVVRLEDFVVALRTVDNARQGGITCSIDPTAEGRQRLDQLLGSVRQFGPGVLDGIEKALGPQQVTVTGVPATSRFARTLVASDFKMKRIAMKLDASPVAGLPSFLDMMKGGLDNMMPRWWIATDYEPLAKSEDGLAWQIRGRGVKVMTEDEFIGDDGSVTGTGKVNPIAQKWADKMTEKYEELSVADPVFGDLRNAMDLCVVAALIAKEGLLEKANLKIPTLLGEDNNLAIQEFSAAKTIDTQCSFVKRGREFVITASGGVEISSWQACEKSEISAEVKKVHSTAAPAGNSIWWN</sequence>
<reference evidence="1 2" key="1">
    <citation type="journal article" date="2009" name="Stand. Genomic Sci.">
        <title>Complete genome sequence of Pirellula staleyi type strain (ATCC 27377).</title>
        <authorList>
            <person name="Clum A."/>
            <person name="Tindall B.J."/>
            <person name="Sikorski J."/>
            <person name="Ivanova N."/>
            <person name="Mavrommatis K."/>
            <person name="Lucas S."/>
            <person name="Glavina del Rio T."/>
            <person name="Nolan M."/>
            <person name="Chen F."/>
            <person name="Tice H."/>
            <person name="Pitluck S."/>
            <person name="Cheng J.F."/>
            <person name="Chertkov O."/>
            <person name="Brettin T."/>
            <person name="Han C."/>
            <person name="Detter J.C."/>
            <person name="Kuske C."/>
            <person name="Bruce D."/>
            <person name="Goodwin L."/>
            <person name="Ovchinikova G."/>
            <person name="Pati A."/>
            <person name="Mikhailova N."/>
            <person name="Chen A."/>
            <person name="Palaniappan K."/>
            <person name="Land M."/>
            <person name="Hauser L."/>
            <person name="Chang Y.J."/>
            <person name="Jeffries C.D."/>
            <person name="Chain P."/>
            <person name="Rohde M."/>
            <person name="Goker M."/>
            <person name="Bristow J."/>
            <person name="Eisen J.A."/>
            <person name="Markowitz V."/>
            <person name="Hugenholtz P."/>
            <person name="Kyrpides N.C."/>
            <person name="Klenk H.P."/>
            <person name="Lapidus A."/>
        </authorList>
    </citation>
    <scope>NUCLEOTIDE SEQUENCE [LARGE SCALE GENOMIC DNA]</scope>
    <source>
        <strain evidence="2">ATCC 27377 / DSM 6068 / ICPB 4128</strain>
    </source>
</reference>
<proteinExistence type="predicted"/>
<keyword evidence="2" id="KW-1185">Reference proteome</keyword>
<dbReference type="eggNOG" id="ENOG502ZAMB">
    <property type="taxonomic scope" value="Bacteria"/>
</dbReference>
<protein>
    <recommendedName>
        <fullName evidence="3">DUF1598 domain-containing protein</fullName>
    </recommendedName>
</protein>
<dbReference type="OrthoDB" id="233246at2"/>
<dbReference type="InterPro" id="IPR011487">
    <property type="entry name" value="DUF1598"/>
</dbReference>
<dbReference type="HOGENOM" id="CLU_034069_0_0_0"/>
<evidence type="ECO:0008006" key="3">
    <source>
        <dbReference type="Google" id="ProtNLM"/>
    </source>
</evidence>
<organism evidence="1 2">
    <name type="scientific">Pirellula staleyi (strain ATCC 27377 / DSM 6068 / ICPB 4128)</name>
    <name type="common">Pirella staleyi</name>
    <dbReference type="NCBI Taxonomy" id="530564"/>
    <lineage>
        <taxon>Bacteria</taxon>
        <taxon>Pseudomonadati</taxon>
        <taxon>Planctomycetota</taxon>
        <taxon>Planctomycetia</taxon>
        <taxon>Pirellulales</taxon>
        <taxon>Pirellulaceae</taxon>
        <taxon>Pirellula</taxon>
    </lineage>
</organism>
<accession>D2QZ63</accession>
<gene>
    <name evidence="1" type="ordered locus">Psta_3594</name>
</gene>
<dbReference type="Proteomes" id="UP000001887">
    <property type="component" value="Chromosome"/>
</dbReference>
<dbReference type="KEGG" id="psl:Psta_3594"/>